<organism evidence="1 2">
    <name type="scientific">Kroppenstedtia guangzhouensis</name>
    <dbReference type="NCBI Taxonomy" id="1274356"/>
    <lineage>
        <taxon>Bacteria</taxon>
        <taxon>Bacillati</taxon>
        <taxon>Bacillota</taxon>
        <taxon>Bacilli</taxon>
        <taxon>Bacillales</taxon>
        <taxon>Thermoactinomycetaceae</taxon>
        <taxon>Kroppenstedtia</taxon>
    </lineage>
</organism>
<dbReference type="SUPFAM" id="SSF48452">
    <property type="entry name" value="TPR-like"/>
    <property type="match status" value="1"/>
</dbReference>
<sequence length="300" mass="35011">MGNTPLFDEFGQPIWTDREEFRTRVIPENIQADWDNPHNLYTFVVQLYKDGFLEEAEQGVNRLLELTDREEEVLLLQALVLMKEDKPEEGERVLLECIDKYPDRGVAHTYLARILAARGDREQAVRQLKEGLSKEPNQETALRMFTQWVEDLEEASSFLEQLSEITDAWWPLLELGKLHLNQKNSSAAIACFQRALDRTREFRGEEGFPEWEEEVAAMTVSALLRKEGLTEELIRFSEKYWTPAYMTPFHGMDYAQALFDSGNPKEAVDILARMLEYVDPNYQNMVRLRMQQLDRTPEKA</sequence>
<comment type="caution">
    <text evidence="1">The sequence shown here is derived from an EMBL/GenBank/DDBJ whole genome shotgun (WGS) entry which is preliminary data.</text>
</comment>
<dbReference type="Gene3D" id="1.25.40.10">
    <property type="entry name" value="Tetratricopeptide repeat domain"/>
    <property type="match status" value="1"/>
</dbReference>
<dbReference type="Proteomes" id="UP000617979">
    <property type="component" value="Unassembled WGS sequence"/>
</dbReference>
<gene>
    <name evidence="1" type="ORF">GCM10007416_31140</name>
</gene>
<evidence type="ECO:0000313" key="1">
    <source>
        <dbReference type="EMBL" id="GGA55701.1"/>
    </source>
</evidence>
<dbReference type="Pfam" id="PF07721">
    <property type="entry name" value="TPR_4"/>
    <property type="match status" value="1"/>
</dbReference>
<dbReference type="InterPro" id="IPR011717">
    <property type="entry name" value="TPR-4"/>
</dbReference>
<proteinExistence type="predicted"/>
<reference evidence="2" key="1">
    <citation type="journal article" date="2019" name="Int. J. Syst. Evol. Microbiol.">
        <title>The Global Catalogue of Microorganisms (GCM) 10K type strain sequencing project: providing services to taxonomists for standard genome sequencing and annotation.</title>
        <authorList>
            <consortium name="The Broad Institute Genomics Platform"/>
            <consortium name="The Broad Institute Genome Sequencing Center for Infectious Disease"/>
            <person name="Wu L."/>
            <person name="Ma J."/>
        </authorList>
    </citation>
    <scope>NUCLEOTIDE SEQUENCE [LARGE SCALE GENOMIC DNA]</scope>
    <source>
        <strain evidence="2">CGMCC 1.12404</strain>
    </source>
</reference>
<dbReference type="SMART" id="SM00028">
    <property type="entry name" value="TPR"/>
    <property type="match status" value="3"/>
</dbReference>
<protein>
    <recommendedName>
        <fullName evidence="3">Tetratricopeptide repeat-containing protein</fullName>
    </recommendedName>
</protein>
<name>A0ABQ1H2L6_9BACL</name>
<dbReference type="EMBL" id="BMEX01000019">
    <property type="protein sequence ID" value="GGA55701.1"/>
    <property type="molecule type" value="Genomic_DNA"/>
</dbReference>
<dbReference type="Pfam" id="PF13174">
    <property type="entry name" value="TPR_6"/>
    <property type="match status" value="1"/>
</dbReference>
<evidence type="ECO:0008006" key="3">
    <source>
        <dbReference type="Google" id="ProtNLM"/>
    </source>
</evidence>
<keyword evidence="2" id="KW-1185">Reference proteome</keyword>
<evidence type="ECO:0000313" key="2">
    <source>
        <dbReference type="Proteomes" id="UP000617979"/>
    </source>
</evidence>
<dbReference type="InterPro" id="IPR011990">
    <property type="entry name" value="TPR-like_helical_dom_sf"/>
</dbReference>
<dbReference type="Pfam" id="PF13181">
    <property type="entry name" value="TPR_8"/>
    <property type="match status" value="1"/>
</dbReference>
<accession>A0ABQ1H2L6</accession>
<dbReference type="InterPro" id="IPR019734">
    <property type="entry name" value="TPR_rpt"/>
</dbReference>
<dbReference type="RefSeq" id="WP_188433436.1">
    <property type="nucleotide sequence ID" value="NZ_BMEX01000019.1"/>
</dbReference>